<evidence type="ECO:0000313" key="2">
    <source>
        <dbReference type="EMBL" id="GFH06587.1"/>
    </source>
</evidence>
<gene>
    <name evidence="2" type="ORF">HaLaN_01241</name>
</gene>
<feature type="compositionally biased region" description="Low complexity" evidence="1">
    <location>
        <begin position="58"/>
        <end position="76"/>
    </location>
</feature>
<protein>
    <submittedName>
        <fullName evidence="2">Uncharacterized protein</fullName>
    </submittedName>
</protein>
<name>A0A699Y8T8_HAELA</name>
<dbReference type="EMBL" id="BLLF01000046">
    <property type="protein sequence ID" value="GFH06587.1"/>
    <property type="molecule type" value="Genomic_DNA"/>
</dbReference>
<accession>A0A699Y8T8</accession>
<sequence length="130" mass="13188">MLLAANHACCIKCAPGAQAVASPDPARRSPAAHTPWPRPAARTHPSHSTMRDPPAPAGPATAAPPAARPVNTPAAAGRCRGLSTPGLPQQQAGGWGPGGVPQSLPGQRPRRRHALSSPPPPGPCPQRCTL</sequence>
<proteinExistence type="predicted"/>
<dbReference type="AlphaFoldDB" id="A0A699Y8T8"/>
<organism evidence="2 3">
    <name type="scientific">Haematococcus lacustris</name>
    <name type="common">Green alga</name>
    <name type="synonym">Haematococcus pluvialis</name>
    <dbReference type="NCBI Taxonomy" id="44745"/>
    <lineage>
        <taxon>Eukaryota</taxon>
        <taxon>Viridiplantae</taxon>
        <taxon>Chlorophyta</taxon>
        <taxon>core chlorophytes</taxon>
        <taxon>Chlorophyceae</taxon>
        <taxon>CS clade</taxon>
        <taxon>Chlamydomonadales</taxon>
        <taxon>Haematococcaceae</taxon>
        <taxon>Haematococcus</taxon>
    </lineage>
</organism>
<feature type="region of interest" description="Disordered" evidence="1">
    <location>
        <begin position="17"/>
        <end position="130"/>
    </location>
</feature>
<keyword evidence="3" id="KW-1185">Reference proteome</keyword>
<evidence type="ECO:0000256" key="1">
    <source>
        <dbReference type="SAM" id="MobiDB-lite"/>
    </source>
</evidence>
<dbReference type="Proteomes" id="UP000485058">
    <property type="component" value="Unassembled WGS sequence"/>
</dbReference>
<feature type="compositionally biased region" description="Low complexity" evidence="1">
    <location>
        <begin position="19"/>
        <end position="32"/>
    </location>
</feature>
<comment type="caution">
    <text evidence="2">The sequence shown here is derived from an EMBL/GenBank/DDBJ whole genome shotgun (WGS) entry which is preliminary data.</text>
</comment>
<evidence type="ECO:0000313" key="3">
    <source>
        <dbReference type="Proteomes" id="UP000485058"/>
    </source>
</evidence>
<reference evidence="2 3" key="1">
    <citation type="submission" date="2020-02" db="EMBL/GenBank/DDBJ databases">
        <title>Draft genome sequence of Haematococcus lacustris strain NIES-144.</title>
        <authorList>
            <person name="Morimoto D."/>
            <person name="Nakagawa S."/>
            <person name="Yoshida T."/>
            <person name="Sawayama S."/>
        </authorList>
    </citation>
    <scope>NUCLEOTIDE SEQUENCE [LARGE SCALE GENOMIC DNA]</scope>
    <source>
        <strain evidence="2 3">NIES-144</strain>
    </source>
</reference>